<reference evidence="1 2" key="1">
    <citation type="submission" date="2024-10" db="EMBL/GenBank/DDBJ databases">
        <title>Updated reference genomes for cyclostephanoid diatoms.</title>
        <authorList>
            <person name="Roberts W.R."/>
            <person name="Alverson A.J."/>
        </authorList>
    </citation>
    <scope>NUCLEOTIDE SEQUENCE [LARGE SCALE GENOMIC DNA]</scope>
    <source>
        <strain evidence="1 2">AJA228-03</strain>
    </source>
</reference>
<accession>A0ABD3RRV5</accession>
<evidence type="ECO:0000313" key="1">
    <source>
        <dbReference type="EMBL" id="KAL3815664.1"/>
    </source>
</evidence>
<dbReference type="Proteomes" id="UP001530377">
    <property type="component" value="Unassembled WGS sequence"/>
</dbReference>
<organism evidence="1 2">
    <name type="scientific">Cyclostephanos tholiformis</name>
    <dbReference type="NCBI Taxonomy" id="382380"/>
    <lineage>
        <taxon>Eukaryota</taxon>
        <taxon>Sar</taxon>
        <taxon>Stramenopiles</taxon>
        <taxon>Ochrophyta</taxon>
        <taxon>Bacillariophyta</taxon>
        <taxon>Coscinodiscophyceae</taxon>
        <taxon>Thalassiosirophycidae</taxon>
        <taxon>Stephanodiscales</taxon>
        <taxon>Stephanodiscaceae</taxon>
        <taxon>Cyclostephanos</taxon>
    </lineage>
</organism>
<protein>
    <submittedName>
        <fullName evidence="1">Uncharacterized protein</fullName>
    </submittedName>
</protein>
<dbReference type="AlphaFoldDB" id="A0ABD3RRV5"/>
<keyword evidence="2" id="KW-1185">Reference proteome</keyword>
<evidence type="ECO:0000313" key="2">
    <source>
        <dbReference type="Proteomes" id="UP001530377"/>
    </source>
</evidence>
<dbReference type="EMBL" id="JALLPB020000188">
    <property type="protein sequence ID" value="KAL3815664.1"/>
    <property type="molecule type" value="Genomic_DNA"/>
</dbReference>
<sequence length="139" mass="16172">MMLGIATGKGLDIKGKSANQGNISSYVPFIQIYEESHKEQVWSYNIREGETIRVYYQSEFARNEAYKMLCDMKDYMVFEAKDAVRVLSDEFADPAEQELAMVHLMYDDSKMNVEFVDTYFDSSHPVFGLDISERLFWES</sequence>
<proteinExistence type="predicted"/>
<name>A0ABD3RRV5_9STRA</name>
<gene>
    <name evidence="1" type="ORF">ACHAXA_006939</name>
</gene>
<comment type="caution">
    <text evidence="1">The sequence shown here is derived from an EMBL/GenBank/DDBJ whole genome shotgun (WGS) entry which is preliminary data.</text>
</comment>